<dbReference type="GO" id="GO:0020037">
    <property type="term" value="F:heme binding"/>
    <property type="evidence" value="ECO:0007669"/>
    <property type="project" value="InterPro"/>
</dbReference>
<keyword evidence="6" id="KW-0249">Electron transport</keyword>
<evidence type="ECO:0000256" key="8">
    <source>
        <dbReference type="PIRSR" id="PIRSR000005-1"/>
    </source>
</evidence>
<organism evidence="12 13">
    <name type="scientific">Acidihalobacter prosperus</name>
    <dbReference type="NCBI Taxonomy" id="160660"/>
    <lineage>
        <taxon>Bacteria</taxon>
        <taxon>Pseudomonadati</taxon>
        <taxon>Pseudomonadota</taxon>
        <taxon>Gammaproteobacteria</taxon>
        <taxon>Chromatiales</taxon>
        <taxon>Ectothiorhodospiraceae</taxon>
        <taxon>Acidihalobacter</taxon>
    </lineage>
</organism>
<evidence type="ECO:0000256" key="7">
    <source>
        <dbReference type="ARBA" id="ARBA00023004"/>
    </source>
</evidence>
<keyword evidence="4 9" id="KW-0479">Metal-binding</keyword>
<feature type="binding site" description="covalent" evidence="8">
    <location>
        <position position="40"/>
    </location>
    <ligand>
        <name>heme c</name>
        <dbReference type="ChEBI" id="CHEBI:61717"/>
        <label>1</label>
    </ligand>
</feature>
<feature type="domain" description="Cytochrome c" evidence="11">
    <location>
        <begin position="25"/>
        <end position="103"/>
    </location>
</feature>
<evidence type="ECO:0000256" key="5">
    <source>
        <dbReference type="ARBA" id="ARBA00022764"/>
    </source>
</evidence>
<dbReference type="GO" id="GO:0042597">
    <property type="term" value="C:periplasmic space"/>
    <property type="evidence" value="ECO:0007669"/>
    <property type="project" value="UniProtKB-SubCell"/>
</dbReference>
<keyword evidence="5" id="KW-0574">Periplasm</keyword>
<dbReference type="InterPro" id="IPR036909">
    <property type="entry name" value="Cyt_c-like_dom_sf"/>
</dbReference>
<evidence type="ECO:0000313" key="13">
    <source>
        <dbReference type="Proteomes" id="UP000029273"/>
    </source>
</evidence>
<dbReference type="EMBL" id="JQSG02000003">
    <property type="protein sequence ID" value="OBS09206.1"/>
    <property type="molecule type" value="Genomic_DNA"/>
</dbReference>
<evidence type="ECO:0000256" key="9">
    <source>
        <dbReference type="PIRSR" id="PIRSR000005-2"/>
    </source>
</evidence>
<keyword evidence="2" id="KW-0813">Transport</keyword>
<evidence type="ECO:0000256" key="10">
    <source>
        <dbReference type="SAM" id="SignalP"/>
    </source>
</evidence>
<evidence type="ECO:0000313" key="12">
    <source>
        <dbReference type="EMBL" id="OBS09206.1"/>
    </source>
</evidence>
<feature type="binding site" description="covalent" evidence="8">
    <location>
        <position position="136"/>
    </location>
    <ligand>
        <name>heme c</name>
        <dbReference type="ChEBI" id="CHEBI:61717"/>
        <label>2</label>
    </ligand>
</feature>
<dbReference type="GO" id="GO:0009055">
    <property type="term" value="F:electron transfer activity"/>
    <property type="evidence" value="ECO:0007669"/>
    <property type="project" value="InterPro"/>
</dbReference>
<keyword evidence="7 9" id="KW-0408">Iron</keyword>
<accession>A0A1A6C3R8</accession>
<dbReference type="PANTHER" id="PTHR33751">
    <property type="entry name" value="CBB3-TYPE CYTOCHROME C OXIDASE SUBUNIT FIXP"/>
    <property type="match status" value="1"/>
</dbReference>
<evidence type="ECO:0000256" key="4">
    <source>
        <dbReference type="ARBA" id="ARBA00022723"/>
    </source>
</evidence>
<dbReference type="AlphaFoldDB" id="A0A1A6C3R8"/>
<evidence type="ECO:0000256" key="1">
    <source>
        <dbReference type="ARBA" id="ARBA00004418"/>
    </source>
</evidence>
<keyword evidence="3 8" id="KW-0349">Heme</keyword>
<feature type="domain" description="Cytochrome c" evidence="11">
    <location>
        <begin position="112"/>
        <end position="203"/>
    </location>
</feature>
<dbReference type="SUPFAM" id="SSF46626">
    <property type="entry name" value="Cytochrome c"/>
    <property type="match status" value="2"/>
</dbReference>
<evidence type="ECO:0000259" key="11">
    <source>
        <dbReference type="PROSITE" id="PS51007"/>
    </source>
</evidence>
<feature type="chain" id="PRO_5008343240" description="Cytochrome c domain-containing protein" evidence="10">
    <location>
        <begin position="24"/>
        <end position="203"/>
    </location>
</feature>
<dbReference type="PRINTS" id="PR00605">
    <property type="entry name" value="CYTCHROMECIC"/>
</dbReference>
<evidence type="ECO:0000256" key="2">
    <source>
        <dbReference type="ARBA" id="ARBA00022448"/>
    </source>
</evidence>
<protein>
    <recommendedName>
        <fullName evidence="11">Cytochrome c domain-containing protein</fullName>
    </recommendedName>
</protein>
<dbReference type="GO" id="GO:0005506">
    <property type="term" value="F:iron ion binding"/>
    <property type="evidence" value="ECO:0007669"/>
    <property type="project" value="InterPro"/>
</dbReference>
<dbReference type="InterPro" id="IPR024167">
    <property type="entry name" value="Cytochrome_c4-like"/>
</dbReference>
<evidence type="ECO:0000256" key="6">
    <source>
        <dbReference type="ARBA" id="ARBA00022982"/>
    </source>
</evidence>
<dbReference type="InterPro" id="IPR050597">
    <property type="entry name" value="Cytochrome_c_Oxidase_Subunit"/>
</dbReference>
<dbReference type="Gene3D" id="1.10.760.10">
    <property type="entry name" value="Cytochrome c-like domain"/>
    <property type="match status" value="2"/>
</dbReference>
<dbReference type="Pfam" id="PF00034">
    <property type="entry name" value="Cytochrom_C"/>
    <property type="match status" value="2"/>
</dbReference>
<sequence length="203" mass="21829">MISRWMLPAVVAVLVFVGGRAYAAGDPAVGQRLSTTCAACHGATGSGFNPQYPNLAGQNYRYLVKQLTEFKSGKRRNATMNGMAAKLSDEDIRHLAAYFASQSPKAAAGDRRLVKAGEAVYRGGDFGRAVPACMACHAPNGVGNAPAGYPRLAGQHAEYVFAQLEAFAKGTRDNDPNQMMRDIASRMSEQQMRAVAQYMQGLY</sequence>
<feature type="binding site" description="axial binding residue" evidence="9">
    <location>
        <position position="41"/>
    </location>
    <ligand>
        <name>heme c</name>
        <dbReference type="ChEBI" id="CHEBI:61717"/>
        <label>1</label>
    </ligand>
    <ligandPart>
        <name>Fe</name>
        <dbReference type="ChEBI" id="CHEBI:18248"/>
    </ligandPart>
</feature>
<proteinExistence type="predicted"/>
<comment type="caution">
    <text evidence="12">The sequence shown here is derived from an EMBL/GenBank/DDBJ whole genome shotgun (WGS) entry which is preliminary data.</text>
</comment>
<feature type="binding site" description="axial binding residue" evidence="9">
    <location>
        <position position="180"/>
    </location>
    <ligand>
        <name>heme c</name>
        <dbReference type="ChEBI" id="CHEBI:61717"/>
        <label>2</label>
    </ligand>
    <ligandPart>
        <name>Fe</name>
        <dbReference type="ChEBI" id="CHEBI:18248"/>
    </ligandPart>
</feature>
<feature type="signal peptide" evidence="10">
    <location>
        <begin position="1"/>
        <end position="23"/>
    </location>
</feature>
<feature type="binding site" description="covalent" evidence="8">
    <location>
        <position position="37"/>
    </location>
    <ligand>
        <name>heme c</name>
        <dbReference type="ChEBI" id="CHEBI:61717"/>
        <label>1</label>
    </ligand>
</feature>
<comment type="subcellular location">
    <subcellularLocation>
        <location evidence="1">Periplasm</location>
    </subcellularLocation>
</comment>
<feature type="binding site" description="axial binding residue" evidence="9">
    <location>
        <position position="137"/>
    </location>
    <ligand>
        <name>heme c</name>
        <dbReference type="ChEBI" id="CHEBI:61717"/>
        <label>2</label>
    </ligand>
    <ligandPart>
        <name>Fe</name>
        <dbReference type="ChEBI" id="CHEBI:18248"/>
    </ligandPart>
</feature>
<reference evidence="12 13" key="1">
    <citation type="journal article" date="2014" name="Genome Announc.">
        <title>Draft Genome Sequence of the Iron-Oxidizing, Acidophilic, and Halotolerant 'Thiobacillus prosperus' Type Strain DSM 5130.</title>
        <authorList>
            <person name="Ossandon F.J."/>
            <person name="Cardenas J.P."/>
            <person name="Corbett M."/>
            <person name="Quatrini R."/>
            <person name="Holmes D.S."/>
            <person name="Watkin E."/>
        </authorList>
    </citation>
    <scope>NUCLEOTIDE SEQUENCE [LARGE SCALE GENOMIC DNA]</scope>
    <source>
        <strain evidence="12 13">DSM 5130</strain>
    </source>
</reference>
<dbReference type="PROSITE" id="PS51007">
    <property type="entry name" value="CYTC"/>
    <property type="match status" value="2"/>
</dbReference>
<dbReference type="PIRSF" id="PIRSF000005">
    <property type="entry name" value="Cytochrome_c4"/>
    <property type="match status" value="1"/>
</dbReference>
<comment type="PTM">
    <text evidence="8">Binds 2 heme c groups covalently per subunit.</text>
</comment>
<feature type="binding site" description="covalent" evidence="8">
    <location>
        <position position="133"/>
    </location>
    <ligand>
        <name>heme c</name>
        <dbReference type="ChEBI" id="CHEBI:61717"/>
        <label>2</label>
    </ligand>
</feature>
<dbReference type="RefSeq" id="WP_052064268.1">
    <property type="nucleotide sequence ID" value="NZ_JQSG02000003.1"/>
</dbReference>
<keyword evidence="10" id="KW-0732">Signal</keyword>
<dbReference type="Proteomes" id="UP000029273">
    <property type="component" value="Unassembled WGS sequence"/>
</dbReference>
<name>A0A1A6C3R8_9GAMM</name>
<gene>
    <name evidence="12" type="ORF">Thpro_021534</name>
</gene>
<feature type="binding site" description="axial binding residue" evidence="9">
    <location>
        <position position="80"/>
    </location>
    <ligand>
        <name>heme c</name>
        <dbReference type="ChEBI" id="CHEBI:61717"/>
        <label>1</label>
    </ligand>
    <ligandPart>
        <name>Fe</name>
        <dbReference type="ChEBI" id="CHEBI:18248"/>
    </ligandPart>
</feature>
<dbReference type="InterPro" id="IPR008168">
    <property type="entry name" value="Cyt_C_IC"/>
</dbReference>
<evidence type="ECO:0000256" key="3">
    <source>
        <dbReference type="ARBA" id="ARBA00022617"/>
    </source>
</evidence>
<dbReference type="InterPro" id="IPR009056">
    <property type="entry name" value="Cyt_c-like_dom"/>
</dbReference>
<dbReference type="PANTHER" id="PTHR33751:SF9">
    <property type="entry name" value="CYTOCHROME C4"/>
    <property type="match status" value="1"/>
</dbReference>
<keyword evidence="13" id="KW-1185">Reference proteome</keyword>